<dbReference type="InterPro" id="IPR019734">
    <property type="entry name" value="TPR_rpt"/>
</dbReference>
<keyword evidence="2" id="KW-1185">Reference proteome</keyword>
<sequence length="198" mass="22446">MLQDVWLAIDERRYEQAESLLRGNEELFPTRAGQMALGYILAHTGRHAEARKVFDNLRQQHKDSDWEHIAVHQLGRVERLAKQHGAALDLFREERRLIEAGGQDPHKLATSDIEMAQCYLALEQFDAAKSALDEALSFAKTHDDPETLGRTERVLADLSLAEGHPDAAKLHLERALVAFKESEDEFAVRELETQLADL</sequence>
<evidence type="ECO:0000313" key="1">
    <source>
        <dbReference type="EMBL" id="GAA5501537.1"/>
    </source>
</evidence>
<dbReference type="EMBL" id="BAABRN010000010">
    <property type="protein sequence ID" value="GAA5501537.1"/>
    <property type="molecule type" value="Genomic_DNA"/>
</dbReference>
<organism evidence="1 2">
    <name type="scientific">Deinococcus xinjiangensis</name>
    <dbReference type="NCBI Taxonomy" id="457454"/>
    <lineage>
        <taxon>Bacteria</taxon>
        <taxon>Thermotogati</taxon>
        <taxon>Deinococcota</taxon>
        <taxon>Deinococci</taxon>
        <taxon>Deinococcales</taxon>
        <taxon>Deinococcaceae</taxon>
        <taxon>Deinococcus</taxon>
    </lineage>
</organism>
<dbReference type="InterPro" id="IPR011990">
    <property type="entry name" value="TPR-like_helical_dom_sf"/>
</dbReference>
<accession>A0ABP9V8D8</accession>
<protein>
    <recommendedName>
        <fullName evidence="3">Tetratricopeptide repeat protein</fullName>
    </recommendedName>
</protein>
<dbReference type="Pfam" id="PF13181">
    <property type="entry name" value="TPR_8"/>
    <property type="match status" value="1"/>
</dbReference>
<proteinExistence type="predicted"/>
<evidence type="ECO:0000313" key="2">
    <source>
        <dbReference type="Proteomes" id="UP001458946"/>
    </source>
</evidence>
<evidence type="ECO:0008006" key="3">
    <source>
        <dbReference type="Google" id="ProtNLM"/>
    </source>
</evidence>
<dbReference type="Proteomes" id="UP001458946">
    <property type="component" value="Unassembled WGS sequence"/>
</dbReference>
<dbReference type="RefSeq" id="WP_353541508.1">
    <property type="nucleotide sequence ID" value="NZ_BAABRN010000010.1"/>
</dbReference>
<dbReference type="SUPFAM" id="SSF48452">
    <property type="entry name" value="TPR-like"/>
    <property type="match status" value="1"/>
</dbReference>
<reference evidence="1 2" key="1">
    <citation type="submission" date="2024-02" db="EMBL/GenBank/DDBJ databases">
        <title>Deinococcus xinjiangensis NBRC 107630.</title>
        <authorList>
            <person name="Ichikawa N."/>
            <person name="Katano-Makiyama Y."/>
            <person name="Hidaka K."/>
        </authorList>
    </citation>
    <scope>NUCLEOTIDE SEQUENCE [LARGE SCALE GENOMIC DNA]</scope>
    <source>
        <strain evidence="1 2">NBRC 107630</strain>
    </source>
</reference>
<comment type="caution">
    <text evidence="1">The sequence shown here is derived from an EMBL/GenBank/DDBJ whole genome shotgun (WGS) entry which is preliminary data.</text>
</comment>
<dbReference type="Pfam" id="PF13432">
    <property type="entry name" value="TPR_16"/>
    <property type="match status" value="1"/>
</dbReference>
<name>A0ABP9V8D8_9DEIO</name>
<dbReference type="Gene3D" id="1.25.40.10">
    <property type="entry name" value="Tetratricopeptide repeat domain"/>
    <property type="match status" value="1"/>
</dbReference>
<gene>
    <name evidence="1" type="ORF">Dxin01_01269</name>
</gene>